<evidence type="ECO:0000256" key="1">
    <source>
        <dbReference type="ARBA" id="ARBA00023125"/>
    </source>
</evidence>
<name>A0A317AJR8_9PLEO</name>
<evidence type="ECO:0000259" key="2">
    <source>
        <dbReference type="SMART" id="SM00674"/>
    </source>
</evidence>
<reference evidence="4" key="2">
    <citation type="submission" date="2021-05" db="EMBL/GenBank/DDBJ databases">
        <authorList>
            <person name="Moolhuijzen P.M."/>
            <person name="Moffat C.S."/>
        </authorList>
    </citation>
    <scope>NUCLEOTIDE SEQUENCE</scope>
    <source>
        <strain evidence="4">86-124</strain>
    </source>
</reference>
<dbReference type="InterPro" id="IPR006600">
    <property type="entry name" value="HTH_CenpB_DNA-bd_dom"/>
</dbReference>
<reference evidence="6" key="4">
    <citation type="journal article" date="2022" name="Microb. Genom.">
        <title>A global pangenome for the wheat fungal pathogen Pyrenophora tritici-repentis and prediction of effector protein structural homology.</title>
        <authorList>
            <person name="Moolhuijzen P.M."/>
            <person name="See P.T."/>
            <person name="Shi G."/>
            <person name="Powell H.R."/>
            <person name="Cockram J."/>
            <person name="Jorgensen L.N."/>
            <person name="Benslimane H."/>
            <person name="Strelkov S.E."/>
            <person name="Turner J."/>
            <person name="Liu Z."/>
            <person name="Moffat C.S."/>
        </authorList>
    </citation>
    <scope>NUCLEOTIDE SEQUENCE [LARGE SCALE GENOMIC DNA]</scope>
</reference>
<dbReference type="Proteomes" id="UP000249757">
    <property type="component" value="Unassembled WGS sequence"/>
</dbReference>
<dbReference type="GO" id="GO:0003677">
    <property type="term" value="F:DNA binding"/>
    <property type="evidence" value="ECO:0007669"/>
    <property type="project" value="UniProtKB-KW"/>
</dbReference>
<sequence length="147" mass="16915">MAQSQILVNDRISEILKCIKDIPKPNFKQLAREHGVLYQRLLARSKSRPTRSEHPSSTYKLTKAQDSALYDYIARLDELSVRVRLPMIVSCVNYLLQQAHDGPGPPLTASSRWAKQWLKRQPELHVRRQRSLNLNRALADDSDSIVK</sequence>
<keyword evidence="1 4" id="KW-0238">DNA-binding</keyword>
<dbReference type="Proteomes" id="UP000245464">
    <property type="component" value="Chromosome 2"/>
</dbReference>
<evidence type="ECO:0000313" key="3">
    <source>
        <dbReference type="EMBL" id="KAF7573918.1"/>
    </source>
</evidence>
<accession>A0A317AJR8</accession>
<feature type="domain" description="HTH CENPB-type" evidence="2">
    <location>
        <begin position="59"/>
        <end position="127"/>
    </location>
</feature>
<reference evidence="4" key="3">
    <citation type="journal article" date="2022" name="bioRxiv">
        <title>A global pangenome for the wheat fungal pathogen Pyrenophora tritici-repentis and prediction of effector protein structural homology.</title>
        <authorList>
            <person name="Moolhuijzen P."/>
            <person name="See P.T."/>
            <person name="Shi G."/>
            <person name="Powell H.R."/>
            <person name="Cockram J."/>
            <person name="Jorgensen L.N."/>
            <person name="Benslimane H."/>
            <person name="Strelkov S.E."/>
            <person name="Turner J."/>
            <person name="Liu Z."/>
            <person name="Moffat C.S."/>
        </authorList>
    </citation>
    <scope>NUCLEOTIDE SEQUENCE</scope>
    <source>
        <strain evidence="4">86-124</strain>
    </source>
</reference>
<protein>
    <submittedName>
        <fullName evidence="3">HTH-Tnp-Tc5 domain containing protein</fullName>
    </submittedName>
    <submittedName>
        <fullName evidence="4">Tc5 transposase DNA-binding domain containing protein</fullName>
    </submittedName>
</protein>
<keyword evidence="6" id="KW-1185">Reference proteome</keyword>
<dbReference type="EMBL" id="NRDI02000041">
    <property type="protein sequence ID" value="KAI1507428.1"/>
    <property type="molecule type" value="Genomic_DNA"/>
</dbReference>
<reference evidence="3 5" key="1">
    <citation type="journal article" date="2018" name="BMC Genomics">
        <title>Comparative genomics of the wheat fungal pathogen Pyrenophora tritici-repentis reveals chromosomal variations and genome plasticity.</title>
        <authorList>
            <person name="Moolhuijzen P."/>
            <person name="See P.T."/>
            <person name="Hane J.K."/>
            <person name="Shi G."/>
            <person name="Liu Z."/>
            <person name="Oliver R.P."/>
            <person name="Moffat C.S."/>
        </authorList>
    </citation>
    <scope>NUCLEOTIDE SEQUENCE [LARGE SCALE GENOMIC DNA]</scope>
    <source>
        <strain evidence="3">M4</strain>
    </source>
</reference>
<evidence type="ECO:0000313" key="6">
    <source>
        <dbReference type="Proteomes" id="UP000249757"/>
    </source>
</evidence>
<dbReference type="EMBL" id="NQIK02000002">
    <property type="protein sequence ID" value="KAF7573918.1"/>
    <property type="molecule type" value="Genomic_DNA"/>
</dbReference>
<dbReference type="SMART" id="SM00674">
    <property type="entry name" value="CENPB"/>
    <property type="match status" value="1"/>
</dbReference>
<evidence type="ECO:0000313" key="5">
    <source>
        <dbReference type="Proteomes" id="UP000245464"/>
    </source>
</evidence>
<dbReference type="AlphaFoldDB" id="A0A317AJR8"/>
<dbReference type="Pfam" id="PF03221">
    <property type="entry name" value="HTH_Tnp_Tc5"/>
    <property type="match status" value="1"/>
</dbReference>
<evidence type="ECO:0000313" key="4">
    <source>
        <dbReference type="EMBL" id="KAI1507428.1"/>
    </source>
</evidence>
<gene>
    <name evidence="4" type="ORF">Ptr86124_013605</name>
    <name evidence="3" type="ORF">PtrM4_055410</name>
</gene>
<organism evidence="4 6">
    <name type="scientific">Pyrenophora tritici-repentis</name>
    <dbReference type="NCBI Taxonomy" id="45151"/>
    <lineage>
        <taxon>Eukaryota</taxon>
        <taxon>Fungi</taxon>
        <taxon>Dikarya</taxon>
        <taxon>Ascomycota</taxon>
        <taxon>Pezizomycotina</taxon>
        <taxon>Dothideomycetes</taxon>
        <taxon>Pleosporomycetidae</taxon>
        <taxon>Pleosporales</taxon>
        <taxon>Pleosporineae</taxon>
        <taxon>Pleosporaceae</taxon>
        <taxon>Pyrenophora</taxon>
    </lineage>
</organism>
<comment type="caution">
    <text evidence="4">The sequence shown here is derived from an EMBL/GenBank/DDBJ whole genome shotgun (WGS) entry which is preliminary data.</text>
</comment>
<proteinExistence type="predicted"/>